<feature type="domain" description="N-acetyltransferase" evidence="1">
    <location>
        <begin position="30"/>
        <end position="176"/>
    </location>
</feature>
<dbReference type="RefSeq" id="WP_004654525.1">
    <property type="nucleotide sequence ID" value="NZ_JBCNKA010000015.1"/>
</dbReference>
<dbReference type="SUPFAM" id="SSF55729">
    <property type="entry name" value="Acyl-CoA N-acyltransferases (Nat)"/>
    <property type="match status" value="1"/>
</dbReference>
<organism evidence="3 5">
    <name type="scientific">Acinetobacter proteolyticus</name>
    <dbReference type="NCBI Taxonomy" id="1776741"/>
    <lineage>
        <taxon>Bacteria</taxon>
        <taxon>Pseudomonadati</taxon>
        <taxon>Pseudomonadota</taxon>
        <taxon>Gammaproteobacteria</taxon>
        <taxon>Moraxellales</taxon>
        <taxon>Moraxellaceae</taxon>
        <taxon>Acinetobacter</taxon>
    </lineage>
</organism>
<reference evidence="2 4" key="1">
    <citation type="submission" date="2013-02" db="EMBL/GenBank/DDBJ databases">
        <title>The Genome Sequence of Acinetobacter sp. NIPH 809.</title>
        <authorList>
            <consortium name="The Broad Institute Genome Sequencing Platform"/>
            <consortium name="The Broad Institute Genome Sequencing Center for Infectious Disease"/>
            <person name="Cerqueira G."/>
            <person name="Feldgarden M."/>
            <person name="Courvalin P."/>
            <person name="Perichon B."/>
            <person name="Grillot-Courvalin C."/>
            <person name="Clermont D."/>
            <person name="Rocha E."/>
            <person name="Yoon E.-J."/>
            <person name="Nemec A."/>
            <person name="Walker B."/>
            <person name="Young S.K."/>
            <person name="Zeng Q."/>
            <person name="Gargeya S."/>
            <person name="Fitzgerald M."/>
            <person name="Haas B."/>
            <person name="Abouelleil A."/>
            <person name="Alvarado L."/>
            <person name="Arachchi H.M."/>
            <person name="Berlin A.M."/>
            <person name="Chapman S.B."/>
            <person name="Dewar J."/>
            <person name="Goldberg J."/>
            <person name="Griggs A."/>
            <person name="Gujja S."/>
            <person name="Hansen M."/>
            <person name="Howarth C."/>
            <person name="Imamovic A."/>
            <person name="Larimer J."/>
            <person name="McCowan C."/>
            <person name="Murphy C."/>
            <person name="Neiman D."/>
            <person name="Pearson M."/>
            <person name="Priest M."/>
            <person name="Roberts A."/>
            <person name="Saif S."/>
            <person name="Shea T."/>
            <person name="Sisk P."/>
            <person name="Sykes S."/>
            <person name="Wortman J."/>
            <person name="Nusbaum C."/>
            <person name="Birren B."/>
        </authorList>
    </citation>
    <scope>NUCLEOTIDE SEQUENCE [LARGE SCALE GENOMIC DNA]</scope>
    <source>
        <strain evidence="2 4">NIPH 809</strain>
    </source>
</reference>
<dbReference type="OrthoDB" id="9801669at2"/>
<proteinExistence type="predicted"/>
<dbReference type="Pfam" id="PF13302">
    <property type="entry name" value="Acetyltransf_3"/>
    <property type="match status" value="1"/>
</dbReference>
<gene>
    <name evidence="3" type="ORF">CW311_08995</name>
    <name evidence="2" type="ORF">F993_02104</name>
</gene>
<dbReference type="Gene3D" id="3.40.630.30">
    <property type="match status" value="1"/>
</dbReference>
<keyword evidence="3" id="KW-0808">Transferase</keyword>
<reference evidence="3 5" key="2">
    <citation type="submission" date="2017-12" db="EMBL/GenBank/DDBJ databases">
        <title>Draft Genome sequences of multiple microbial strains isolated from spacecraft associated surfaces.</title>
        <authorList>
            <person name="Seuylemezian A."/>
            <person name="Vaishampayan P."/>
            <person name="Venkateswaran K."/>
        </authorList>
    </citation>
    <scope>NUCLEOTIDE SEQUENCE [LARGE SCALE GENOMIC DNA]</scope>
    <source>
        <strain evidence="3 5">2P01AA</strain>
    </source>
</reference>
<dbReference type="InterPro" id="IPR000182">
    <property type="entry name" value="GNAT_dom"/>
</dbReference>
<dbReference type="AlphaFoldDB" id="A0A1E7RAQ5"/>
<dbReference type="Proteomes" id="UP000233553">
    <property type="component" value="Unassembled WGS sequence"/>
</dbReference>
<evidence type="ECO:0000259" key="1">
    <source>
        <dbReference type="PROSITE" id="PS51186"/>
    </source>
</evidence>
<dbReference type="InterPro" id="IPR051531">
    <property type="entry name" value="N-acetyltransferase"/>
</dbReference>
<evidence type="ECO:0000313" key="2">
    <source>
        <dbReference type="EMBL" id="ENU23235.1"/>
    </source>
</evidence>
<dbReference type="EMBL" id="APOI01000017">
    <property type="protein sequence ID" value="ENU23235.1"/>
    <property type="molecule type" value="Genomic_DNA"/>
</dbReference>
<dbReference type="Proteomes" id="UP000013034">
    <property type="component" value="Unassembled WGS sequence"/>
</dbReference>
<dbReference type="InterPro" id="IPR016181">
    <property type="entry name" value="Acyl_CoA_acyltransferase"/>
</dbReference>
<keyword evidence="4" id="KW-1185">Reference proteome</keyword>
<protein>
    <submittedName>
        <fullName evidence="3">N-acetyltransferase</fullName>
    </submittedName>
</protein>
<dbReference type="PANTHER" id="PTHR43792">
    <property type="entry name" value="GNAT FAMILY, PUTATIVE (AFU_ORTHOLOGUE AFUA_3G00765)-RELATED-RELATED"/>
    <property type="match status" value="1"/>
</dbReference>
<evidence type="ECO:0000313" key="4">
    <source>
        <dbReference type="Proteomes" id="UP000013034"/>
    </source>
</evidence>
<evidence type="ECO:0000313" key="5">
    <source>
        <dbReference type="Proteomes" id="UP000233553"/>
    </source>
</evidence>
<dbReference type="GO" id="GO:0016747">
    <property type="term" value="F:acyltransferase activity, transferring groups other than amino-acyl groups"/>
    <property type="evidence" value="ECO:0007669"/>
    <property type="project" value="InterPro"/>
</dbReference>
<sequence length="176" mass="20448">MQPLKTLETERLILNSLHLDDTAFVLDMFSNAQVLEFYDLEAFSEIEQAEALIHRMHHRYHSASGFRYAIRLKTGEMIGGCGVNRILEEEGDHRAIIGYDLHPNYWGNGYMLEAITAMLNLIRTELLFGQKIRYVDAQVMQQNLKSQRLLQKLGFHQIPSVVEMGRTFLQFRLSLF</sequence>
<dbReference type="PROSITE" id="PS51186">
    <property type="entry name" value="GNAT"/>
    <property type="match status" value="1"/>
</dbReference>
<accession>A0A1E7RAQ5</accession>
<name>A0A1E7RAQ5_9GAMM</name>
<evidence type="ECO:0000313" key="3">
    <source>
        <dbReference type="EMBL" id="PKF33974.1"/>
    </source>
</evidence>
<comment type="caution">
    <text evidence="3">The sequence shown here is derived from an EMBL/GenBank/DDBJ whole genome shotgun (WGS) entry which is preliminary data.</text>
</comment>
<dbReference type="EMBL" id="PISJ01000012">
    <property type="protein sequence ID" value="PKF33974.1"/>
    <property type="molecule type" value="Genomic_DNA"/>
</dbReference>